<evidence type="ECO:0000313" key="2">
    <source>
        <dbReference type="Proteomes" id="UP000255382"/>
    </source>
</evidence>
<name>A0A377ZJ22_KLEPO</name>
<dbReference type="AntiFam" id="ANF00077">
    <property type="entry name" value="Shadow ORF (opposite AtoC)"/>
</dbReference>
<sequence>MSLCRLRSGGELYHVEGQAVEQVGTKMTFLDHLRQVSVGGAHQPDVNLQRLAAAHALQLAIFNHS</sequence>
<dbReference type="Proteomes" id="UP000255382">
    <property type="component" value="Unassembled WGS sequence"/>
</dbReference>
<protein>
    <submittedName>
        <fullName evidence="1">Uncharacterized protein</fullName>
    </submittedName>
</protein>
<dbReference type="EMBL" id="UGLZ01000004">
    <property type="protein sequence ID" value="STU70214.1"/>
    <property type="molecule type" value="Genomic_DNA"/>
</dbReference>
<dbReference type="AntiFam" id="ANF00203">
    <property type="entry name" value="Shadow ORF (opposite algB)"/>
</dbReference>
<accession>A0A377ZJ22</accession>
<organism evidence="1 2">
    <name type="scientific">Klebsiella pneumoniae subsp. ozaenae</name>
    <dbReference type="NCBI Taxonomy" id="574"/>
    <lineage>
        <taxon>Bacteria</taxon>
        <taxon>Pseudomonadati</taxon>
        <taxon>Pseudomonadota</taxon>
        <taxon>Gammaproteobacteria</taxon>
        <taxon>Enterobacterales</taxon>
        <taxon>Enterobacteriaceae</taxon>
        <taxon>Klebsiella/Raoultella group</taxon>
        <taxon>Klebsiella</taxon>
        <taxon>Klebsiella pneumoniae complex</taxon>
    </lineage>
</organism>
<keyword evidence="2" id="KW-1185">Reference proteome</keyword>
<reference evidence="1 2" key="1">
    <citation type="submission" date="2018-06" db="EMBL/GenBank/DDBJ databases">
        <authorList>
            <consortium name="Pathogen Informatics"/>
            <person name="Doyle S."/>
        </authorList>
    </citation>
    <scope>NUCLEOTIDE SEQUENCE [LARGE SCALE GENOMIC DNA]</scope>
    <source>
        <strain evidence="1 2">NCTC5050</strain>
    </source>
</reference>
<proteinExistence type="predicted"/>
<dbReference type="AlphaFoldDB" id="A0A377ZJ22"/>
<evidence type="ECO:0000313" key="1">
    <source>
        <dbReference type="EMBL" id="STU70214.1"/>
    </source>
</evidence>
<gene>
    <name evidence="1" type="ORF">NCTC5050_02096</name>
</gene>